<organism evidence="2 3">
    <name type="scientific">Byssothecium circinans</name>
    <dbReference type="NCBI Taxonomy" id="147558"/>
    <lineage>
        <taxon>Eukaryota</taxon>
        <taxon>Fungi</taxon>
        <taxon>Dikarya</taxon>
        <taxon>Ascomycota</taxon>
        <taxon>Pezizomycotina</taxon>
        <taxon>Dothideomycetes</taxon>
        <taxon>Pleosporomycetidae</taxon>
        <taxon>Pleosporales</taxon>
        <taxon>Massarineae</taxon>
        <taxon>Massarinaceae</taxon>
        <taxon>Byssothecium</taxon>
    </lineage>
</organism>
<feature type="compositionally biased region" description="Polar residues" evidence="1">
    <location>
        <begin position="220"/>
        <end position="231"/>
    </location>
</feature>
<proteinExistence type="predicted"/>
<name>A0A6A5TCH4_9PLEO</name>
<dbReference type="Proteomes" id="UP000800035">
    <property type="component" value="Unassembled WGS sequence"/>
</dbReference>
<feature type="region of interest" description="Disordered" evidence="1">
    <location>
        <begin position="205"/>
        <end position="231"/>
    </location>
</feature>
<sequence length="231" mass="25468">MCTVHAPPGRQYQLRYLFTTRISSGPGYISQRITTCHKQSVGKSKKPTFSAPRNSPSKSEVLCGKTAKPSTVLYALQSTSTPLNPCIHASIQIPFDVPPAAHPSRRGGNPSMRIHAILYHAPPRGGYSTVQYTQRRARRHPRMRVSTAKATETESGERKGGCRERKAAHLATTPACAERIHPSCEMSCSSRRSCERVFFPHARFLSQLPPTTPPARVPHPSSTPRDQTMTA</sequence>
<evidence type="ECO:0000313" key="3">
    <source>
        <dbReference type="Proteomes" id="UP000800035"/>
    </source>
</evidence>
<keyword evidence="3" id="KW-1185">Reference proteome</keyword>
<dbReference type="EMBL" id="ML977030">
    <property type="protein sequence ID" value="KAF1949980.1"/>
    <property type="molecule type" value="Genomic_DNA"/>
</dbReference>
<feature type="region of interest" description="Disordered" evidence="1">
    <location>
        <begin position="39"/>
        <end position="62"/>
    </location>
</feature>
<gene>
    <name evidence="2" type="ORF">CC80DRAFT_251225</name>
</gene>
<reference evidence="2" key="1">
    <citation type="journal article" date="2020" name="Stud. Mycol.">
        <title>101 Dothideomycetes genomes: a test case for predicting lifestyles and emergence of pathogens.</title>
        <authorList>
            <person name="Haridas S."/>
            <person name="Albert R."/>
            <person name="Binder M."/>
            <person name="Bloem J."/>
            <person name="Labutti K."/>
            <person name="Salamov A."/>
            <person name="Andreopoulos B."/>
            <person name="Baker S."/>
            <person name="Barry K."/>
            <person name="Bills G."/>
            <person name="Bluhm B."/>
            <person name="Cannon C."/>
            <person name="Castanera R."/>
            <person name="Culley D."/>
            <person name="Daum C."/>
            <person name="Ezra D."/>
            <person name="Gonzalez J."/>
            <person name="Henrissat B."/>
            <person name="Kuo A."/>
            <person name="Liang C."/>
            <person name="Lipzen A."/>
            <person name="Lutzoni F."/>
            <person name="Magnuson J."/>
            <person name="Mondo S."/>
            <person name="Nolan M."/>
            <person name="Ohm R."/>
            <person name="Pangilinan J."/>
            <person name="Park H.-J."/>
            <person name="Ramirez L."/>
            <person name="Alfaro M."/>
            <person name="Sun H."/>
            <person name="Tritt A."/>
            <person name="Yoshinaga Y."/>
            <person name="Zwiers L.-H."/>
            <person name="Turgeon B."/>
            <person name="Goodwin S."/>
            <person name="Spatafora J."/>
            <person name="Crous P."/>
            <person name="Grigoriev I."/>
        </authorList>
    </citation>
    <scope>NUCLEOTIDE SEQUENCE</scope>
    <source>
        <strain evidence="2">CBS 675.92</strain>
    </source>
</reference>
<dbReference type="AlphaFoldDB" id="A0A6A5TCH4"/>
<accession>A0A6A5TCH4</accession>
<evidence type="ECO:0000256" key="1">
    <source>
        <dbReference type="SAM" id="MobiDB-lite"/>
    </source>
</evidence>
<feature type="region of interest" description="Disordered" evidence="1">
    <location>
        <begin position="134"/>
        <end position="166"/>
    </location>
</feature>
<protein>
    <submittedName>
        <fullName evidence="2">Uncharacterized protein</fullName>
    </submittedName>
</protein>
<feature type="compositionally biased region" description="Basic and acidic residues" evidence="1">
    <location>
        <begin position="151"/>
        <end position="166"/>
    </location>
</feature>
<evidence type="ECO:0000313" key="2">
    <source>
        <dbReference type="EMBL" id="KAF1949980.1"/>
    </source>
</evidence>